<evidence type="ECO:0000313" key="2">
    <source>
        <dbReference type="EMBL" id="MFD1705539.1"/>
    </source>
</evidence>
<evidence type="ECO:0008006" key="4">
    <source>
        <dbReference type="Google" id="ProtNLM"/>
    </source>
</evidence>
<comment type="caution">
    <text evidence="2">The sequence shown here is derived from an EMBL/GenBank/DDBJ whole genome shotgun (WGS) entry which is preliminary data.</text>
</comment>
<sequence length="75" mass="9074">MKWIIGLYGLQILLLVFLIIVSWFVWDKRFKKKHGVDVPPGFRRTNEISIDPTTKKKLIVYYNHETGERFYKEMK</sequence>
<gene>
    <name evidence="2" type="ORF">ACFSCZ_02075</name>
</gene>
<dbReference type="EMBL" id="JBHUEO010000004">
    <property type="protein sequence ID" value="MFD1705539.1"/>
    <property type="molecule type" value="Genomic_DNA"/>
</dbReference>
<evidence type="ECO:0000256" key="1">
    <source>
        <dbReference type="SAM" id="Phobius"/>
    </source>
</evidence>
<keyword evidence="1" id="KW-0812">Transmembrane</keyword>
<accession>A0ABW4KBF5</accession>
<evidence type="ECO:0000313" key="3">
    <source>
        <dbReference type="Proteomes" id="UP001597301"/>
    </source>
</evidence>
<organism evidence="2 3">
    <name type="scientific">Siminovitchia sediminis</name>
    <dbReference type="NCBI Taxonomy" id="1274353"/>
    <lineage>
        <taxon>Bacteria</taxon>
        <taxon>Bacillati</taxon>
        <taxon>Bacillota</taxon>
        <taxon>Bacilli</taxon>
        <taxon>Bacillales</taxon>
        <taxon>Bacillaceae</taxon>
        <taxon>Siminovitchia</taxon>
    </lineage>
</organism>
<keyword evidence="3" id="KW-1185">Reference proteome</keyword>
<dbReference type="RefSeq" id="WP_380772038.1">
    <property type="nucleotide sequence ID" value="NZ_JBHUEO010000004.1"/>
</dbReference>
<keyword evidence="1" id="KW-0472">Membrane</keyword>
<name>A0ABW4KBF5_9BACI</name>
<proteinExistence type="predicted"/>
<reference evidence="3" key="1">
    <citation type="journal article" date="2019" name="Int. J. Syst. Evol. Microbiol.">
        <title>The Global Catalogue of Microorganisms (GCM) 10K type strain sequencing project: providing services to taxonomists for standard genome sequencing and annotation.</title>
        <authorList>
            <consortium name="The Broad Institute Genomics Platform"/>
            <consortium name="The Broad Institute Genome Sequencing Center for Infectious Disease"/>
            <person name="Wu L."/>
            <person name="Ma J."/>
        </authorList>
    </citation>
    <scope>NUCLEOTIDE SEQUENCE [LARGE SCALE GENOMIC DNA]</scope>
    <source>
        <strain evidence="3">CGMCC 1.12295</strain>
    </source>
</reference>
<keyword evidence="1" id="KW-1133">Transmembrane helix</keyword>
<protein>
    <recommendedName>
        <fullName evidence="4">ATP synthase F0 subunit 8</fullName>
    </recommendedName>
</protein>
<feature type="transmembrane region" description="Helical" evidence="1">
    <location>
        <begin position="6"/>
        <end position="26"/>
    </location>
</feature>
<dbReference type="Proteomes" id="UP001597301">
    <property type="component" value="Unassembled WGS sequence"/>
</dbReference>